<dbReference type="AlphaFoldDB" id="A0A0A8JZI1"/>
<dbReference type="HOGENOM" id="CLU_2683593_0_0_5"/>
<gene>
    <name evidence="2" type="ORF">GL4_0760</name>
</gene>
<protein>
    <submittedName>
        <fullName evidence="2">Uncharacterized protein</fullName>
    </submittedName>
</protein>
<organism evidence="2 3">
    <name type="scientific">Methyloceanibacter caenitepidi</name>
    <dbReference type="NCBI Taxonomy" id="1384459"/>
    <lineage>
        <taxon>Bacteria</taxon>
        <taxon>Pseudomonadati</taxon>
        <taxon>Pseudomonadota</taxon>
        <taxon>Alphaproteobacteria</taxon>
        <taxon>Hyphomicrobiales</taxon>
        <taxon>Hyphomicrobiaceae</taxon>
        <taxon>Methyloceanibacter</taxon>
    </lineage>
</organism>
<keyword evidence="1" id="KW-0472">Membrane</keyword>
<evidence type="ECO:0000313" key="3">
    <source>
        <dbReference type="Proteomes" id="UP000031643"/>
    </source>
</evidence>
<evidence type="ECO:0000256" key="1">
    <source>
        <dbReference type="SAM" id="Phobius"/>
    </source>
</evidence>
<proteinExistence type="predicted"/>
<evidence type="ECO:0000313" key="2">
    <source>
        <dbReference type="EMBL" id="BAQ16223.1"/>
    </source>
</evidence>
<dbReference type="EMBL" id="AP014648">
    <property type="protein sequence ID" value="BAQ16223.1"/>
    <property type="molecule type" value="Genomic_DNA"/>
</dbReference>
<feature type="transmembrane region" description="Helical" evidence="1">
    <location>
        <begin position="7"/>
        <end position="27"/>
    </location>
</feature>
<keyword evidence="3" id="KW-1185">Reference proteome</keyword>
<dbReference type="KEGG" id="mcg:GL4_0760"/>
<name>A0A0A8JZI1_9HYPH</name>
<dbReference type="Proteomes" id="UP000031643">
    <property type="component" value="Chromosome"/>
</dbReference>
<keyword evidence="1" id="KW-1133">Transmembrane helix</keyword>
<keyword evidence="1" id="KW-0812">Transmembrane</keyword>
<dbReference type="RefSeq" id="WP_045364686.1">
    <property type="nucleotide sequence ID" value="NZ_AP014648.1"/>
</dbReference>
<dbReference type="OrthoDB" id="8450931at2"/>
<reference evidence="2 3" key="1">
    <citation type="submission" date="2014-09" db="EMBL/GenBank/DDBJ databases">
        <title>Genome sequencing of Methyloceanibacter caenitepidi Gela4.</title>
        <authorList>
            <person name="Takeuchi M."/>
            <person name="Susumu S."/>
            <person name="Kamagata Y."/>
            <person name="Oshima K."/>
            <person name="Hattori M."/>
            <person name="Iwasaki W."/>
        </authorList>
    </citation>
    <scope>NUCLEOTIDE SEQUENCE [LARGE SCALE GENOMIC DNA]</scope>
    <source>
        <strain evidence="2 3">Gela4</strain>
    </source>
</reference>
<accession>A0A0A8JZI1</accession>
<sequence length="74" mass="7763">MSDGGRLLWIVGVFAAATVGLVAGIWIGGEIESSVYWEIIAEANLPEECLREFEAAANRVAESYLGPAAPPAAD</sequence>
<dbReference type="STRING" id="1384459.GL4_0760"/>